<dbReference type="InParanoid" id="A0A6J2VQG8"/>
<feature type="region of interest" description="Disordered" evidence="9">
    <location>
        <begin position="857"/>
        <end position="882"/>
    </location>
</feature>
<dbReference type="GO" id="GO:0015630">
    <property type="term" value="C:microtubule cytoskeleton"/>
    <property type="evidence" value="ECO:0007669"/>
    <property type="project" value="TreeGrafter"/>
</dbReference>
<dbReference type="AlphaFoldDB" id="A0A6J2VQG8"/>
<keyword evidence="6" id="KW-0282">Flagellum</keyword>
<evidence type="ECO:0000256" key="6">
    <source>
        <dbReference type="ARBA" id="ARBA00022846"/>
    </source>
</evidence>
<dbReference type="RefSeq" id="XP_030634332.1">
    <property type="nucleotide sequence ID" value="XM_030778472.1"/>
</dbReference>
<keyword evidence="5" id="KW-0067">ATP-binding</keyword>
<comment type="subcellular location">
    <subcellularLocation>
        <location evidence="1">Cytoplasm</location>
        <location evidence="1">Cytoskeleton</location>
        <location evidence="1">Flagellum axoneme</location>
    </subcellularLocation>
</comment>
<proteinExistence type="predicted"/>
<keyword evidence="4" id="KW-0547">Nucleotide-binding</keyword>
<evidence type="ECO:0000256" key="1">
    <source>
        <dbReference type="ARBA" id="ARBA00004611"/>
    </source>
</evidence>
<dbReference type="FunFam" id="3.30.470.20:FF:000032">
    <property type="entry name" value="tubulin monoglycylase TTLL3 isoform X2"/>
    <property type="match status" value="1"/>
</dbReference>
<dbReference type="Pfam" id="PF03133">
    <property type="entry name" value="TTL"/>
    <property type="match status" value="1"/>
</dbReference>
<feature type="compositionally biased region" description="Acidic residues" evidence="9">
    <location>
        <begin position="198"/>
        <end position="213"/>
    </location>
</feature>
<keyword evidence="3" id="KW-0436">Ligase</keyword>
<dbReference type="GO" id="GO:0003341">
    <property type="term" value="P:cilium movement"/>
    <property type="evidence" value="ECO:0007669"/>
    <property type="project" value="TreeGrafter"/>
</dbReference>
<feature type="region of interest" description="Disordered" evidence="9">
    <location>
        <begin position="169"/>
        <end position="213"/>
    </location>
</feature>
<dbReference type="FunCoup" id="A0A6J2VQG8">
    <property type="interactions" value="405"/>
</dbReference>
<dbReference type="Proteomes" id="UP000504632">
    <property type="component" value="Chromosome 6"/>
</dbReference>
<keyword evidence="6" id="KW-0966">Cell projection</keyword>
<name>A0A6J2VQG8_CHACN</name>
<dbReference type="GO" id="GO:0070736">
    <property type="term" value="F:protein-glycine ligase activity, initiating"/>
    <property type="evidence" value="ECO:0007669"/>
    <property type="project" value="TreeGrafter"/>
</dbReference>
<evidence type="ECO:0000313" key="11">
    <source>
        <dbReference type="RefSeq" id="XP_030634332.1"/>
    </source>
</evidence>
<dbReference type="InterPro" id="IPR051437">
    <property type="entry name" value="TTLL_monoglycylase"/>
</dbReference>
<dbReference type="OrthoDB" id="202825at2759"/>
<evidence type="ECO:0000313" key="10">
    <source>
        <dbReference type="Proteomes" id="UP000504632"/>
    </source>
</evidence>
<evidence type="ECO:0000256" key="5">
    <source>
        <dbReference type="ARBA" id="ARBA00022840"/>
    </source>
</evidence>
<keyword evidence="10" id="KW-1185">Reference proteome</keyword>
<evidence type="ECO:0000256" key="9">
    <source>
        <dbReference type="SAM" id="MobiDB-lite"/>
    </source>
</evidence>
<evidence type="ECO:0000256" key="7">
    <source>
        <dbReference type="ARBA" id="ARBA00023212"/>
    </source>
</evidence>
<gene>
    <name evidence="11" type="primary">ttll3</name>
</gene>
<keyword evidence="7" id="KW-0206">Cytoskeleton</keyword>
<sequence length="911" mass="103712">MSVSFCVGVGESPDSQHQGFYSIHSKTLQELSHKSSSPFPFPSIPLKLPNGVPSLYETVVTDTVNSKGERECVECARAREAVMACLTARAGGLADNNIDTLLLYILQSSLAPMRGRVRCSRVSLPVLNMDRLRTAKALVDKAVKERKVFSVQGPYPVIRAALRARGWVERHLPRPSPPGGRRHGDQETEGDIGVHSSDDDDGGVEGERDDDPDGLCALMSRLVRNETTYFYWTTRRDTVDCRSLQRDQMTNHYARAGSFTTKVGLCMSLRNLRWFDAADPDTFFPRCYRLEAEDEKQSFIEDFRRTACTSLLQFVVEQGGVEREGERTHTLKIQHAQRRQRKQWAHQGVGPDLIDNALHVCQEYLNSLEHCDIDTAMETPPTMSEQQWAEFIHSCYRVVHEGVLIESSGVYVERCKSVLNRMQQVCPQLETDGLHNIWIIKPGAKSRGRGIVCMNRLDEILRLVEGDSALSKDSKWVVQKYVERPLLVHGTKFDVRQWFLVTDWNPLTVWFYRECYLRFSTQPYSTHNLDSSVHLCNNSIQRHFLPCLGRDPSLPMDCMWSCAEFRAWLAGSGREFFWEKVVVPGMQRAVIHTLLTAQDSVEPRRASFELYGADFILGRDLRPWLLEVNSSPTMTPSTRVTARLCPAVQRDTLRVVLDRRMDRNAWTGGFQLIYKQAAVEVPQYVGVNLLVEGAPIRRPRLLPRKPVDQSVMETGNKPSNEKPLMTIRQCPSGKKNQSVRLNRGREGASLGRRPAQTARKVTLEHTLTFHPDLGRRPCRLALATSSCIISHSFDQCLPSAHKHTHTHSYRPTHKHTHTHSYRPTHRHTHSRRPRRCSPSLYHPSPSLEIFSLQLTHTPSETSTQDTHAPNHTHLRDSTPIPDPILRMHQYLSRLRRHDTATCTSREGPQSS</sequence>
<dbReference type="PANTHER" id="PTHR45870">
    <property type="entry name" value="TUBULIN MONOGLYCYLASE TTLL3"/>
    <property type="match status" value="1"/>
</dbReference>
<reference evidence="11" key="1">
    <citation type="submission" date="2025-08" db="UniProtKB">
        <authorList>
            <consortium name="RefSeq"/>
        </authorList>
    </citation>
    <scope>IDENTIFICATION</scope>
</reference>
<dbReference type="GO" id="GO:0005524">
    <property type="term" value="F:ATP binding"/>
    <property type="evidence" value="ECO:0007669"/>
    <property type="project" value="UniProtKB-KW"/>
</dbReference>
<evidence type="ECO:0000256" key="2">
    <source>
        <dbReference type="ARBA" id="ARBA00022490"/>
    </source>
</evidence>
<feature type="compositionally biased region" description="Polar residues" evidence="9">
    <location>
        <begin position="857"/>
        <end position="869"/>
    </location>
</feature>
<evidence type="ECO:0000256" key="4">
    <source>
        <dbReference type="ARBA" id="ARBA00022741"/>
    </source>
</evidence>
<dbReference type="CTD" id="26140"/>
<dbReference type="InterPro" id="IPR004344">
    <property type="entry name" value="TTL/TTLL_fam"/>
</dbReference>
<feature type="region of interest" description="Disordered" evidence="9">
    <location>
        <begin position="802"/>
        <end position="842"/>
    </location>
</feature>
<accession>A0A6J2VQG8</accession>
<dbReference type="PANTHER" id="PTHR45870:SF2">
    <property type="entry name" value="TUBULIN MONOGLYCYLASE TTLL3"/>
    <property type="match status" value="1"/>
</dbReference>
<protein>
    <submittedName>
        <fullName evidence="11">Tubulin monoglycylase TTLL3</fullName>
    </submittedName>
</protein>
<keyword evidence="2" id="KW-0963">Cytoplasm</keyword>
<feature type="region of interest" description="Disordered" evidence="9">
    <location>
        <begin position="732"/>
        <end position="757"/>
    </location>
</feature>
<dbReference type="Gene3D" id="3.30.470.20">
    <property type="entry name" value="ATP-grasp fold, B domain"/>
    <property type="match status" value="1"/>
</dbReference>
<keyword evidence="6" id="KW-0969">Cilium</keyword>
<feature type="compositionally biased region" description="Basic residues" evidence="9">
    <location>
        <begin position="802"/>
        <end position="835"/>
    </location>
</feature>
<evidence type="ECO:0000256" key="8">
    <source>
        <dbReference type="ARBA" id="ARBA00048944"/>
    </source>
</evidence>
<dbReference type="GeneID" id="115815517"/>
<dbReference type="PROSITE" id="PS51221">
    <property type="entry name" value="TTL"/>
    <property type="match status" value="1"/>
</dbReference>
<dbReference type="GO" id="GO:0060271">
    <property type="term" value="P:cilium assembly"/>
    <property type="evidence" value="ECO:0007669"/>
    <property type="project" value="TreeGrafter"/>
</dbReference>
<organism evidence="10 11">
    <name type="scientific">Chanos chanos</name>
    <name type="common">Milkfish</name>
    <name type="synonym">Mugil chanos</name>
    <dbReference type="NCBI Taxonomy" id="29144"/>
    <lineage>
        <taxon>Eukaryota</taxon>
        <taxon>Metazoa</taxon>
        <taxon>Chordata</taxon>
        <taxon>Craniata</taxon>
        <taxon>Vertebrata</taxon>
        <taxon>Euteleostomi</taxon>
        <taxon>Actinopterygii</taxon>
        <taxon>Neopterygii</taxon>
        <taxon>Teleostei</taxon>
        <taxon>Ostariophysi</taxon>
        <taxon>Gonorynchiformes</taxon>
        <taxon>Chanidae</taxon>
        <taxon>Chanos</taxon>
    </lineage>
</organism>
<evidence type="ECO:0000256" key="3">
    <source>
        <dbReference type="ARBA" id="ARBA00022598"/>
    </source>
</evidence>
<dbReference type="SUPFAM" id="SSF56059">
    <property type="entry name" value="Glutathione synthetase ATP-binding domain-like"/>
    <property type="match status" value="1"/>
</dbReference>
<comment type="catalytic activity">
    <reaction evidence="8">
        <text>L-glutamyl-[protein] + glycine + ATP = glycyl-L-glutamyl-[protein] + ADP + phosphate + H(+)</text>
        <dbReference type="Rhea" id="RHEA:67180"/>
        <dbReference type="Rhea" id="RHEA-COMP:10208"/>
        <dbReference type="Rhea" id="RHEA-COMP:17207"/>
        <dbReference type="ChEBI" id="CHEBI:15378"/>
        <dbReference type="ChEBI" id="CHEBI:29973"/>
        <dbReference type="ChEBI" id="CHEBI:30616"/>
        <dbReference type="ChEBI" id="CHEBI:43474"/>
        <dbReference type="ChEBI" id="CHEBI:57305"/>
        <dbReference type="ChEBI" id="CHEBI:167890"/>
        <dbReference type="ChEBI" id="CHEBI:456216"/>
    </reaction>
    <physiologicalReaction direction="left-to-right" evidence="8">
        <dbReference type="Rhea" id="RHEA:67181"/>
    </physiologicalReaction>
</comment>
<dbReference type="GO" id="GO:0005930">
    <property type="term" value="C:axoneme"/>
    <property type="evidence" value="ECO:0007669"/>
    <property type="project" value="TreeGrafter"/>
</dbReference>